<evidence type="ECO:0000256" key="4">
    <source>
        <dbReference type="PROSITE-ProRule" id="PRU00473"/>
    </source>
</evidence>
<dbReference type="Gene3D" id="3.30.1330.60">
    <property type="entry name" value="OmpA-like domain"/>
    <property type="match status" value="1"/>
</dbReference>
<proteinExistence type="predicted"/>
<dbReference type="SUPFAM" id="SSF103088">
    <property type="entry name" value="OmpA-like"/>
    <property type="match status" value="1"/>
</dbReference>
<comment type="subcellular location">
    <subcellularLocation>
        <location evidence="1">Cell outer membrane</location>
    </subcellularLocation>
</comment>
<protein>
    <submittedName>
        <fullName evidence="7">Outer membrane protein II</fullName>
    </submittedName>
</protein>
<name>A0A3S4UMY5_9BACT</name>
<dbReference type="InterPro" id="IPR036737">
    <property type="entry name" value="OmpA-like_sf"/>
</dbReference>
<dbReference type="Pfam" id="PF07676">
    <property type="entry name" value="PD40"/>
    <property type="match status" value="3"/>
</dbReference>
<dbReference type="InterPro" id="IPR011042">
    <property type="entry name" value="6-blade_b-propeller_TolB-like"/>
</dbReference>
<dbReference type="Gene3D" id="2.120.10.30">
    <property type="entry name" value="TolB, C-terminal domain"/>
    <property type="match status" value="1"/>
</dbReference>
<evidence type="ECO:0000313" key="8">
    <source>
        <dbReference type="Proteomes" id="UP000274578"/>
    </source>
</evidence>
<evidence type="ECO:0000256" key="1">
    <source>
        <dbReference type="ARBA" id="ARBA00004442"/>
    </source>
</evidence>
<evidence type="ECO:0000256" key="3">
    <source>
        <dbReference type="ARBA" id="ARBA00023237"/>
    </source>
</evidence>
<evidence type="ECO:0000313" key="7">
    <source>
        <dbReference type="EMBL" id="VEH16182.1"/>
    </source>
</evidence>
<dbReference type="Pfam" id="PF00691">
    <property type="entry name" value="OmpA"/>
    <property type="match status" value="1"/>
</dbReference>
<dbReference type="SUPFAM" id="SSF48452">
    <property type="entry name" value="TPR-like"/>
    <property type="match status" value="1"/>
</dbReference>
<feature type="region of interest" description="Disordered" evidence="5">
    <location>
        <begin position="660"/>
        <end position="683"/>
    </location>
</feature>
<dbReference type="PRINTS" id="PR01021">
    <property type="entry name" value="OMPADOMAIN"/>
</dbReference>
<dbReference type="InterPro" id="IPR011990">
    <property type="entry name" value="TPR-like_helical_dom_sf"/>
</dbReference>
<dbReference type="InterPro" id="IPR011659">
    <property type="entry name" value="WD40"/>
</dbReference>
<dbReference type="InterPro" id="IPR008969">
    <property type="entry name" value="CarboxyPept-like_regulatory"/>
</dbReference>
<dbReference type="InterPro" id="IPR006665">
    <property type="entry name" value="OmpA-like"/>
</dbReference>
<evidence type="ECO:0000259" key="6">
    <source>
        <dbReference type="PROSITE" id="PS51123"/>
    </source>
</evidence>
<organism evidence="7 8">
    <name type="scientific">Segatella oris</name>
    <dbReference type="NCBI Taxonomy" id="28135"/>
    <lineage>
        <taxon>Bacteria</taxon>
        <taxon>Pseudomonadati</taxon>
        <taxon>Bacteroidota</taxon>
        <taxon>Bacteroidia</taxon>
        <taxon>Bacteroidales</taxon>
        <taxon>Prevotellaceae</taxon>
        <taxon>Segatella</taxon>
    </lineage>
</organism>
<dbReference type="Gene3D" id="1.25.40.10">
    <property type="entry name" value="Tetratricopeptide repeat domain"/>
    <property type="match status" value="1"/>
</dbReference>
<dbReference type="InterPro" id="IPR006664">
    <property type="entry name" value="OMP_bac"/>
</dbReference>
<dbReference type="CDD" id="cd07185">
    <property type="entry name" value="OmpA_C-like"/>
    <property type="match status" value="1"/>
</dbReference>
<dbReference type="AlphaFoldDB" id="A0A3S4UMY5"/>
<accession>A0A3S4UMY5</accession>
<dbReference type="SUPFAM" id="SSF82171">
    <property type="entry name" value="DPP6 N-terminal domain-like"/>
    <property type="match status" value="1"/>
</dbReference>
<dbReference type="PANTHER" id="PTHR30329:SF21">
    <property type="entry name" value="LIPOPROTEIN YIAD-RELATED"/>
    <property type="match status" value="1"/>
</dbReference>
<dbReference type="GeneID" id="85012970"/>
<keyword evidence="3" id="KW-0998">Cell outer membrane</keyword>
<dbReference type="GO" id="GO:0009279">
    <property type="term" value="C:cell outer membrane"/>
    <property type="evidence" value="ECO:0007669"/>
    <property type="project" value="UniProtKB-SubCell"/>
</dbReference>
<dbReference type="RefSeq" id="WP_025879710.1">
    <property type="nucleotide sequence ID" value="NZ_LR134384.1"/>
</dbReference>
<gene>
    <name evidence="7" type="primary">ompA</name>
    <name evidence="7" type="ORF">NCTC13071_02205</name>
</gene>
<dbReference type="PROSITE" id="PS51123">
    <property type="entry name" value="OMPA_2"/>
    <property type="match status" value="1"/>
</dbReference>
<dbReference type="EMBL" id="LR134384">
    <property type="protein sequence ID" value="VEH16182.1"/>
    <property type="molecule type" value="Genomic_DNA"/>
</dbReference>
<dbReference type="SUPFAM" id="SSF49464">
    <property type="entry name" value="Carboxypeptidase regulatory domain-like"/>
    <property type="match status" value="1"/>
</dbReference>
<keyword evidence="2 4" id="KW-0472">Membrane</keyword>
<dbReference type="Proteomes" id="UP000274578">
    <property type="component" value="Chromosome 1"/>
</dbReference>
<feature type="domain" description="OmpA-like" evidence="6">
    <location>
        <begin position="509"/>
        <end position="653"/>
    </location>
</feature>
<evidence type="ECO:0000256" key="2">
    <source>
        <dbReference type="ARBA" id="ARBA00023136"/>
    </source>
</evidence>
<dbReference type="InterPro" id="IPR050330">
    <property type="entry name" value="Bact_OuterMem_StrucFunc"/>
</dbReference>
<dbReference type="PANTHER" id="PTHR30329">
    <property type="entry name" value="STATOR ELEMENT OF FLAGELLAR MOTOR COMPLEX"/>
    <property type="match status" value="1"/>
</dbReference>
<dbReference type="PROSITE" id="PS51257">
    <property type="entry name" value="PROKAR_LIPOPROTEIN"/>
    <property type="match status" value="1"/>
</dbReference>
<sequence>MQKIHLIIYITTLFALASCGTERAMKKAEQHQAIGEYYDAAQQYRKAYQQTPAKERTERGQRAVKMARCYAKINQTQRAISAFRNAIRYQQATLNDQLIYARLLLKDGQYKAAEKEFLTLKDSLPNDTLVLNGLASAHQSPLWKKQGSSYTVRKMAAFNSYKADYSPMLYGDESNILYFTSTRKEAEGDEQSGITGMKNGDIFFTEKNDKGKWSKPEPVGGALNTAFDEGACAFSPDGRTMYLTQCSTDPTYPRYARIMTSERSDATWGKPSELPISRDTLSLFAHPAVSPDGHWLYFTSDMPGGMGGLDLWRIRITAAGLGGAENLGVPINTPGNEEFPTFRPNGDLYFSSDGHPGLGGLDLFMAHFDAQGHPTITHLGYPMNSNGDDFGMTFEGPHNRGYFASNRNDSRGYDHIYSFENPEIVQTVKGWVYEKDGYELPHAQVYMVGNDGTNVKLSVRGDGSFTQTLKPGVNYIFLATCDGFLNHHASLNIRPTKASEEHVLQFPLASITAPVLIDNIFYDFNKATLRPESTAALDELVTLLNENPHVTIELAAHCDYRGSAEYNLRLSQQRAENVVRYLISKGIAADRLTAVGYGKQRPKTIRKKLTEKYTWLKEGDQLTPAFIEKLDKEQQETCNQLNRRTEFSVLRTTYGMFDKDGKLKNEPEKKQQKKGKEEAEIYF</sequence>
<evidence type="ECO:0000256" key="5">
    <source>
        <dbReference type="SAM" id="MobiDB-lite"/>
    </source>
</evidence>
<dbReference type="KEGG" id="poc:NCTC13071_02205"/>
<reference evidence="7 8" key="1">
    <citation type="submission" date="2018-12" db="EMBL/GenBank/DDBJ databases">
        <authorList>
            <consortium name="Pathogen Informatics"/>
        </authorList>
    </citation>
    <scope>NUCLEOTIDE SEQUENCE [LARGE SCALE GENOMIC DNA]</scope>
    <source>
        <strain evidence="7 8">NCTC13071</strain>
    </source>
</reference>